<gene>
    <name evidence="8" type="ORF">E8M01_26070</name>
</gene>
<dbReference type="Pfam" id="PF01278">
    <property type="entry name" value="Omptin"/>
    <property type="match status" value="1"/>
</dbReference>
<protein>
    <submittedName>
        <fullName evidence="8">Omptin family outer membrane protease</fullName>
    </submittedName>
</protein>
<evidence type="ECO:0000256" key="5">
    <source>
        <dbReference type="ARBA" id="ARBA00038306"/>
    </source>
</evidence>
<evidence type="ECO:0000256" key="6">
    <source>
        <dbReference type="SAM" id="SignalP"/>
    </source>
</evidence>
<dbReference type="OrthoDB" id="7591823at2"/>
<dbReference type="InterPro" id="IPR051692">
    <property type="entry name" value="OMP-like"/>
</dbReference>
<dbReference type="Pfam" id="PF13505">
    <property type="entry name" value="OMP_b-brl"/>
    <property type="match status" value="1"/>
</dbReference>
<evidence type="ECO:0000256" key="3">
    <source>
        <dbReference type="ARBA" id="ARBA00023136"/>
    </source>
</evidence>
<feature type="domain" description="Outer membrane protein beta-barrel" evidence="7">
    <location>
        <begin position="30"/>
        <end position="255"/>
    </location>
</feature>
<organism evidence="8 9">
    <name type="scientific">Phreatobacter stygius</name>
    <dbReference type="NCBI Taxonomy" id="1940610"/>
    <lineage>
        <taxon>Bacteria</taxon>
        <taxon>Pseudomonadati</taxon>
        <taxon>Pseudomonadota</taxon>
        <taxon>Alphaproteobacteria</taxon>
        <taxon>Hyphomicrobiales</taxon>
        <taxon>Phreatobacteraceae</taxon>
        <taxon>Phreatobacter</taxon>
    </lineage>
</organism>
<dbReference type="PANTHER" id="PTHR34001">
    <property type="entry name" value="BLL7405 PROTEIN"/>
    <property type="match status" value="1"/>
</dbReference>
<dbReference type="AlphaFoldDB" id="A0A4D7BDE8"/>
<keyword evidence="4" id="KW-0998">Cell outer membrane</keyword>
<evidence type="ECO:0000313" key="9">
    <source>
        <dbReference type="Proteomes" id="UP000298781"/>
    </source>
</evidence>
<feature type="signal peptide" evidence="6">
    <location>
        <begin position="1"/>
        <end position="19"/>
    </location>
</feature>
<evidence type="ECO:0000256" key="1">
    <source>
        <dbReference type="ARBA" id="ARBA00004442"/>
    </source>
</evidence>
<sequence length="554" mass="58317">MKQSLLAALCLAAMTSALAPEDARAADPPALPALPPAGGTPWAGPYLGVHFGGIGGSGGSGVTGIPDVNWAGGDPAVPAAHQARSAGFIGGGQIGAHIRIGPVVLGLEQDFSVTTLSPGNGASGMVSAGLPYASSFRQKLDWLATTRLRLGVTPTERLLLYVTGGLAYGQVNVTSSVALPDVTVAGADRDLRVGWAAGAGLDYALTQTLSARLEYLYYDLGGTALFGFASPAVPLATTTRFGLTGHILRAGLNYRLDPAAIGARAFGPARATSDFAVETGLRYWYSSGSTANDLHYYSRSDLASRLTYGNLGGHAAESFFRVDHRPSGWFVKGFAGTGKIGAGRLQDEDFPPFITPYSSTVSDLKDGRFSYFSADIGYSFLQGPGYRLGGFVGYHFLGERLNAMGCRSTTSNICPPGQIPGEVLVITQKSNWHSLRLGLTGDLMFTDRLKLTAEAAWLPFVALSATDSHWLRINPFDLSGPIPETGTGRSGLQLEAVLSYQMTPAFSIGVGGRYWRMATTGRVDAAKVEAGGFAQPQDFRTERYGGFVQAAARF</sequence>
<dbReference type="Gene3D" id="2.40.128.90">
    <property type="entry name" value="OMPT-like"/>
    <property type="match status" value="1"/>
</dbReference>
<accession>A0A4D7BDE8</accession>
<feature type="chain" id="PRO_5020683765" evidence="6">
    <location>
        <begin position="20"/>
        <end position="554"/>
    </location>
</feature>
<keyword evidence="3" id="KW-0472">Membrane</keyword>
<dbReference type="Proteomes" id="UP000298781">
    <property type="component" value="Chromosome"/>
</dbReference>
<dbReference type="SUPFAM" id="SSF56925">
    <property type="entry name" value="OMPA-like"/>
    <property type="match status" value="1"/>
</dbReference>
<reference evidence="8 9" key="1">
    <citation type="submission" date="2019-04" db="EMBL/GenBank/DDBJ databases">
        <title>Phreatobacter aquaticus sp. nov.</title>
        <authorList>
            <person name="Choi A."/>
        </authorList>
    </citation>
    <scope>NUCLEOTIDE SEQUENCE [LARGE SCALE GENOMIC DNA]</scope>
    <source>
        <strain evidence="8 9">KCTC 52518</strain>
    </source>
</reference>
<dbReference type="GO" id="GO:0006508">
    <property type="term" value="P:proteolysis"/>
    <property type="evidence" value="ECO:0007669"/>
    <property type="project" value="UniProtKB-KW"/>
</dbReference>
<dbReference type="GO" id="GO:0004190">
    <property type="term" value="F:aspartic-type endopeptidase activity"/>
    <property type="evidence" value="ECO:0007669"/>
    <property type="project" value="InterPro"/>
</dbReference>
<dbReference type="InterPro" id="IPR027385">
    <property type="entry name" value="Beta-barrel_OMP"/>
</dbReference>
<dbReference type="InterPro" id="IPR053724">
    <property type="entry name" value="OMP_A26_sf"/>
</dbReference>
<dbReference type="InterPro" id="IPR020080">
    <property type="entry name" value="OM_adhesin/peptidase_omptin"/>
</dbReference>
<dbReference type="InterPro" id="IPR000036">
    <property type="entry name" value="Peptidase_A26_omptin"/>
</dbReference>
<comment type="subcellular location">
    <subcellularLocation>
        <location evidence="1">Cell outer membrane</location>
    </subcellularLocation>
</comment>
<dbReference type="Gene3D" id="2.40.160.20">
    <property type="match status" value="1"/>
</dbReference>
<proteinExistence type="inferred from homology"/>
<keyword evidence="9" id="KW-1185">Reference proteome</keyword>
<evidence type="ECO:0000256" key="2">
    <source>
        <dbReference type="ARBA" id="ARBA00022729"/>
    </source>
</evidence>
<comment type="similarity">
    <text evidence="5">Belongs to the Omp25/RopB family.</text>
</comment>
<dbReference type="InterPro" id="IPR011250">
    <property type="entry name" value="OMP/PagP_B-barrel"/>
</dbReference>
<keyword evidence="2 6" id="KW-0732">Signal</keyword>
<evidence type="ECO:0000256" key="4">
    <source>
        <dbReference type="ARBA" id="ARBA00023237"/>
    </source>
</evidence>
<dbReference type="PANTHER" id="PTHR34001:SF3">
    <property type="entry name" value="BLL7405 PROTEIN"/>
    <property type="match status" value="1"/>
</dbReference>
<name>A0A4D7BDE8_9HYPH</name>
<evidence type="ECO:0000313" key="8">
    <source>
        <dbReference type="EMBL" id="QCI67386.1"/>
    </source>
</evidence>
<dbReference type="GO" id="GO:0009279">
    <property type="term" value="C:cell outer membrane"/>
    <property type="evidence" value="ECO:0007669"/>
    <property type="project" value="UniProtKB-SubCell"/>
</dbReference>
<dbReference type="EMBL" id="CP039690">
    <property type="protein sequence ID" value="QCI67386.1"/>
    <property type="molecule type" value="Genomic_DNA"/>
</dbReference>
<keyword evidence="8" id="KW-0378">Hydrolase</keyword>
<evidence type="ECO:0000259" key="7">
    <source>
        <dbReference type="Pfam" id="PF13505"/>
    </source>
</evidence>
<dbReference type="KEGG" id="pstg:E8M01_26070"/>
<dbReference type="SUPFAM" id="SSF69917">
    <property type="entry name" value="OMPT-like"/>
    <property type="match status" value="1"/>
</dbReference>
<keyword evidence="8" id="KW-0645">Protease</keyword>